<dbReference type="CDD" id="cd02869">
    <property type="entry name" value="PseudoU_synth_RluA_like"/>
    <property type="match status" value="1"/>
</dbReference>
<feature type="region of interest" description="Disordered" evidence="7">
    <location>
        <begin position="318"/>
        <end position="343"/>
    </location>
</feature>
<comment type="similarity">
    <text evidence="2">Belongs to the pseudouridine synthase RluA family.</text>
</comment>
<evidence type="ECO:0000256" key="1">
    <source>
        <dbReference type="ARBA" id="ARBA00000073"/>
    </source>
</evidence>
<evidence type="ECO:0000256" key="4">
    <source>
        <dbReference type="ARBA" id="ARBA00031870"/>
    </source>
</evidence>
<evidence type="ECO:0000313" key="10">
    <source>
        <dbReference type="Proteomes" id="UP000824209"/>
    </source>
</evidence>
<reference evidence="9" key="1">
    <citation type="journal article" date="2021" name="PeerJ">
        <title>Extensive microbial diversity within the chicken gut microbiome revealed by metagenomics and culture.</title>
        <authorList>
            <person name="Gilroy R."/>
            <person name="Ravi A."/>
            <person name="Getino M."/>
            <person name="Pursley I."/>
            <person name="Horton D.L."/>
            <person name="Alikhan N.F."/>
            <person name="Baker D."/>
            <person name="Gharbi K."/>
            <person name="Hall N."/>
            <person name="Watson M."/>
            <person name="Adriaenssens E.M."/>
            <person name="Foster-Nyarko E."/>
            <person name="Jarju S."/>
            <person name="Secka A."/>
            <person name="Antonio M."/>
            <person name="Oren A."/>
            <person name="Chaudhuri R.R."/>
            <person name="La Ragione R."/>
            <person name="Hildebrand F."/>
            <person name="Pallen M.J."/>
        </authorList>
    </citation>
    <scope>NUCLEOTIDE SEQUENCE</scope>
    <source>
        <strain evidence="9">ChiBcec8-14828</strain>
    </source>
</reference>
<dbReference type="InterPro" id="IPR050188">
    <property type="entry name" value="RluA_PseudoU_synthase"/>
</dbReference>
<dbReference type="Gene3D" id="3.30.2350.10">
    <property type="entry name" value="Pseudouridine synthase"/>
    <property type="match status" value="1"/>
</dbReference>
<sequence>MKEWIAGKNEQDMRLSRFVENVTTGLPPSLLYKSFRNKRIKVNGKKGAPDTRLQEGDCIQLYLNDEFFAKADAPPPQRKVSYRRLQVIYEDDGLAVLYKPAHVLCHSDRTGDDSLLDWFQAYLRDKGEYDPGKENTFAPAICNRLDRGTEGLVLAAKNYEVLRAVNELIRTDGILKEYLTITCGVPPKGMHQAYLRHFEKNNKVQVLDTPREGFKEIRTGVQVVRTAGPFALCRIELVTGRTHQIRAHLAHLGAPVLGDIKYGSRKMNEKTGLKTQALCAVCVTFRPLPQDHVLAALSGKKIELPHPEIIKMMERLEAQGKQPAKQESKKTGKGKKEGFHGTL</sequence>
<protein>
    <recommendedName>
        <fullName evidence="4">RNA pseudouridylate synthase</fullName>
    </recommendedName>
    <alternativeName>
        <fullName evidence="5">RNA-uridine isomerase</fullName>
    </alternativeName>
</protein>
<dbReference type="InterPro" id="IPR006145">
    <property type="entry name" value="PsdUridine_synth_RsuA/RluA"/>
</dbReference>
<dbReference type="EMBL" id="DWYA01000060">
    <property type="protein sequence ID" value="HJB40217.1"/>
    <property type="molecule type" value="Genomic_DNA"/>
</dbReference>
<evidence type="ECO:0000313" key="9">
    <source>
        <dbReference type="EMBL" id="HJB40217.1"/>
    </source>
</evidence>
<comment type="catalytic activity">
    <reaction evidence="1">
        <text>a uridine in RNA = a pseudouridine in RNA</text>
        <dbReference type="Rhea" id="RHEA:48348"/>
        <dbReference type="Rhea" id="RHEA-COMP:12068"/>
        <dbReference type="Rhea" id="RHEA-COMP:12069"/>
        <dbReference type="ChEBI" id="CHEBI:65314"/>
        <dbReference type="ChEBI" id="CHEBI:65315"/>
    </reaction>
</comment>
<keyword evidence="3" id="KW-0413">Isomerase</keyword>
<name>A0A9D2S170_9FIRM</name>
<dbReference type="PANTHER" id="PTHR21600">
    <property type="entry name" value="MITOCHONDRIAL RNA PSEUDOURIDINE SYNTHASE"/>
    <property type="match status" value="1"/>
</dbReference>
<dbReference type="InterPro" id="IPR020103">
    <property type="entry name" value="PsdUridine_synth_cat_dom_sf"/>
</dbReference>
<dbReference type="Pfam" id="PF00849">
    <property type="entry name" value="PseudoU_synth_2"/>
    <property type="match status" value="1"/>
</dbReference>
<keyword evidence="6" id="KW-0694">RNA-binding</keyword>
<comment type="caution">
    <text evidence="9">The sequence shown here is derived from an EMBL/GenBank/DDBJ whole genome shotgun (WGS) entry which is preliminary data.</text>
</comment>
<proteinExistence type="inferred from homology"/>
<feature type="domain" description="Pseudouridine synthase RsuA/RluA-like" evidence="8">
    <location>
        <begin position="94"/>
        <end position="251"/>
    </location>
</feature>
<reference evidence="9" key="2">
    <citation type="submission" date="2021-04" db="EMBL/GenBank/DDBJ databases">
        <authorList>
            <person name="Gilroy R."/>
        </authorList>
    </citation>
    <scope>NUCLEOTIDE SEQUENCE</scope>
    <source>
        <strain evidence="9">ChiBcec8-14828</strain>
    </source>
</reference>
<accession>A0A9D2S170</accession>
<dbReference type="PANTHER" id="PTHR21600:SF83">
    <property type="entry name" value="PSEUDOURIDYLATE SYNTHASE RPUSD4, MITOCHONDRIAL"/>
    <property type="match status" value="1"/>
</dbReference>
<dbReference type="SUPFAM" id="SSF55120">
    <property type="entry name" value="Pseudouridine synthase"/>
    <property type="match status" value="1"/>
</dbReference>
<organism evidence="9 10">
    <name type="scientific">Candidatus Ruthenibacterium avium</name>
    <dbReference type="NCBI Taxonomy" id="2838751"/>
    <lineage>
        <taxon>Bacteria</taxon>
        <taxon>Bacillati</taxon>
        <taxon>Bacillota</taxon>
        <taxon>Clostridia</taxon>
        <taxon>Eubacteriales</taxon>
        <taxon>Oscillospiraceae</taxon>
        <taxon>Ruthenibacterium</taxon>
    </lineage>
</organism>
<dbReference type="Proteomes" id="UP000824209">
    <property type="component" value="Unassembled WGS sequence"/>
</dbReference>
<dbReference type="GO" id="GO:0001522">
    <property type="term" value="P:pseudouridine synthesis"/>
    <property type="evidence" value="ECO:0007669"/>
    <property type="project" value="InterPro"/>
</dbReference>
<dbReference type="GO" id="GO:0009982">
    <property type="term" value="F:pseudouridine synthase activity"/>
    <property type="evidence" value="ECO:0007669"/>
    <property type="project" value="InterPro"/>
</dbReference>
<evidence type="ECO:0000259" key="8">
    <source>
        <dbReference type="Pfam" id="PF00849"/>
    </source>
</evidence>
<dbReference type="AlphaFoldDB" id="A0A9D2S170"/>
<dbReference type="GO" id="GO:0140098">
    <property type="term" value="F:catalytic activity, acting on RNA"/>
    <property type="evidence" value="ECO:0007669"/>
    <property type="project" value="UniProtKB-ARBA"/>
</dbReference>
<evidence type="ECO:0000256" key="5">
    <source>
        <dbReference type="ARBA" id="ARBA00033164"/>
    </source>
</evidence>
<gene>
    <name evidence="9" type="ORF">H9943_07450</name>
</gene>
<evidence type="ECO:0000256" key="2">
    <source>
        <dbReference type="ARBA" id="ARBA00010876"/>
    </source>
</evidence>
<dbReference type="GO" id="GO:0006396">
    <property type="term" value="P:RNA processing"/>
    <property type="evidence" value="ECO:0007669"/>
    <property type="project" value="UniProtKB-ARBA"/>
</dbReference>
<evidence type="ECO:0000256" key="3">
    <source>
        <dbReference type="ARBA" id="ARBA00023235"/>
    </source>
</evidence>
<dbReference type="PROSITE" id="PS50889">
    <property type="entry name" value="S4"/>
    <property type="match status" value="1"/>
</dbReference>
<dbReference type="GO" id="GO:0003723">
    <property type="term" value="F:RNA binding"/>
    <property type="evidence" value="ECO:0007669"/>
    <property type="project" value="UniProtKB-KW"/>
</dbReference>
<evidence type="ECO:0000256" key="7">
    <source>
        <dbReference type="SAM" id="MobiDB-lite"/>
    </source>
</evidence>
<evidence type="ECO:0000256" key="6">
    <source>
        <dbReference type="PROSITE-ProRule" id="PRU00182"/>
    </source>
</evidence>